<accession>A0ABU9IMU4</accession>
<proteinExistence type="predicted"/>
<dbReference type="EMBL" id="JBBYHS010000006">
    <property type="protein sequence ID" value="MEL1253526.1"/>
    <property type="molecule type" value="Genomic_DNA"/>
</dbReference>
<protein>
    <submittedName>
        <fullName evidence="1">Uncharacterized protein</fullName>
    </submittedName>
</protein>
<evidence type="ECO:0000313" key="2">
    <source>
        <dbReference type="Proteomes" id="UP001485226"/>
    </source>
</evidence>
<comment type="caution">
    <text evidence="1">The sequence shown here is derived from an EMBL/GenBank/DDBJ whole genome shotgun (WGS) entry which is preliminary data.</text>
</comment>
<evidence type="ECO:0000313" key="1">
    <source>
        <dbReference type="EMBL" id="MEL1253526.1"/>
    </source>
</evidence>
<gene>
    <name evidence="1" type="ORF">AAEO57_07065</name>
</gene>
<reference evidence="1 2" key="1">
    <citation type="submission" date="2024-04" db="EMBL/GenBank/DDBJ databases">
        <title>Flavobacterium sp. DGU38 16S ribosomal RNA gene Genome sequencing and assembly.</title>
        <authorList>
            <person name="Park S."/>
        </authorList>
    </citation>
    <scope>NUCLEOTIDE SEQUENCE [LARGE SCALE GENOMIC DNA]</scope>
    <source>
        <strain evidence="1 2">DGU38</strain>
    </source>
</reference>
<name>A0ABU9IMU4_9FLAO</name>
<dbReference type="Proteomes" id="UP001485226">
    <property type="component" value="Unassembled WGS sequence"/>
</dbReference>
<dbReference type="RefSeq" id="WP_341690988.1">
    <property type="nucleotide sequence ID" value="NZ_JBBYHS010000006.1"/>
</dbReference>
<keyword evidence="2" id="KW-1185">Reference proteome</keyword>
<organism evidence="1 2">
    <name type="scientific">Flavobacterium calami</name>
    <dbReference type="NCBI Taxonomy" id="3139144"/>
    <lineage>
        <taxon>Bacteria</taxon>
        <taxon>Pseudomonadati</taxon>
        <taxon>Bacteroidota</taxon>
        <taxon>Flavobacteriia</taxon>
        <taxon>Flavobacteriales</taxon>
        <taxon>Flavobacteriaceae</taxon>
        <taxon>Flavobacterium</taxon>
    </lineage>
</organism>
<sequence>MKSALLFVILLFISPDSTGLDEIRTNYNKAVSDKALCEKMITELSKTQNESTDYLAYLGGFQAIWANHVFSPVSKLSTFNKGKKNIERAIKKEPDNAEYRFIRLSIQKNVPSILGYKSNIKEDTEFLKSNQNQIKSQILQKNIEALLKN</sequence>